<name>A0A7W3JAU6_9MICO</name>
<dbReference type="Gene3D" id="2.70.98.60">
    <property type="entry name" value="alpha-galactosidase from lactobacil brevis"/>
    <property type="match status" value="1"/>
</dbReference>
<dbReference type="CDD" id="cd14791">
    <property type="entry name" value="GH36"/>
    <property type="match status" value="1"/>
</dbReference>
<evidence type="ECO:0000256" key="6">
    <source>
        <dbReference type="PIRSR" id="PIRSR005536-1"/>
    </source>
</evidence>
<dbReference type="PANTHER" id="PTHR43053">
    <property type="entry name" value="GLYCOSIDASE FAMILY 31"/>
    <property type="match status" value="1"/>
</dbReference>
<keyword evidence="11" id="KW-1185">Reference proteome</keyword>
<evidence type="ECO:0000313" key="11">
    <source>
        <dbReference type="Proteomes" id="UP000540568"/>
    </source>
</evidence>
<feature type="domain" description="Glycosyl hydrolase family 36 C-terminal" evidence="8">
    <location>
        <begin position="651"/>
        <end position="700"/>
    </location>
</feature>
<evidence type="ECO:0000313" key="10">
    <source>
        <dbReference type="EMBL" id="MBA8809425.1"/>
    </source>
</evidence>
<dbReference type="EMBL" id="JACGWV010000001">
    <property type="protein sequence ID" value="MBA8809425.1"/>
    <property type="molecule type" value="Genomic_DNA"/>
</dbReference>
<evidence type="ECO:0000259" key="8">
    <source>
        <dbReference type="Pfam" id="PF16874"/>
    </source>
</evidence>
<feature type="binding site" evidence="7">
    <location>
        <position position="536"/>
    </location>
    <ligand>
        <name>substrate</name>
    </ligand>
</feature>
<evidence type="ECO:0000259" key="9">
    <source>
        <dbReference type="Pfam" id="PF16875"/>
    </source>
</evidence>
<feature type="domain" description="Glycosyl hydrolase family 36 N-terminal" evidence="9">
    <location>
        <begin position="40"/>
        <end position="207"/>
    </location>
</feature>
<organism evidence="10 11">
    <name type="scientific">Promicromonospora sukumoe</name>
    <dbReference type="NCBI Taxonomy" id="88382"/>
    <lineage>
        <taxon>Bacteria</taxon>
        <taxon>Bacillati</taxon>
        <taxon>Actinomycetota</taxon>
        <taxon>Actinomycetes</taxon>
        <taxon>Micrococcales</taxon>
        <taxon>Promicromonosporaceae</taxon>
        <taxon>Promicromonospora</taxon>
    </lineage>
</organism>
<feature type="active site" description="Nucleophile" evidence="6">
    <location>
        <position position="469"/>
    </location>
</feature>
<dbReference type="Pfam" id="PF02065">
    <property type="entry name" value="Melibiase"/>
    <property type="match status" value="1"/>
</dbReference>
<proteinExistence type="inferred from homology"/>
<dbReference type="AlphaFoldDB" id="A0A7W3JAU6"/>
<dbReference type="InterPro" id="IPR031705">
    <property type="entry name" value="Glyco_hydro_36_C"/>
</dbReference>
<feature type="binding site" evidence="7">
    <location>
        <position position="514"/>
    </location>
    <ligand>
        <name>substrate</name>
    </ligand>
</feature>
<reference evidence="10 11" key="1">
    <citation type="submission" date="2020-07" db="EMBL/GenBank/DDBJ databases">
        <title>Sequencing the genomes of 1000 actinobacteria strains.</title>
        <authorList>
            <person name="Klenk H.-P."/>
        </authorList>
    </citation>
    <scope>NUCLEOTIDE SEQUENCE [LARGE SCALE GENOMIC DNA]</scope>
    <source>
        <strain evidence="10 11">DSM 44121</strain>
    </source>
</reference>
<dbReference type="InterPro" id="IPR017853">
    <property type="entry name" value="GH"/>
</dbReference>
<dbReference type="Pfam" id="PF16875">
    <property type="entry name" value="Glyco_hydro_36N"/>
    <property type="match status" value="1"/>
</dbReference>
<dbReference type="InterPro" id="IPR013780">
    <property type="entry name" value="Glyco_hydro_b"/>
</dbReference>
<dbReference type="InterPro" id="IPR050985">
    <property type="entry name" value="Alpha-glycosidase_related"/>
</dbReference>
<sequence length="709" mass="76375">MTWTLPTRTGQYVVGLAPREAGLVAIGWGPSAGEAAAPVAATSSFEADLDLLPLEATALGTRNVHGAELVVRRADGVRGARLALAGEVSVARDDGGTHLVCPLADDVLGLGVTLHLRTHPDHDVVEKWARLENRSAEPIEVLRGWGGAFNVPAPGGARVDLLGGAWSREFTPFRASLEAGTLSIGSRQGITSHTYAPVVTVVPAGTDGAVRSAQTDGAVHSGGTDGAFRSAGTDAPVRFGVALAWSGSWRMALDAVPFADHIRVSAGPDDESGILTLAPGDTLTTPVLAGVRVEGDADDLAHAWHTYQATLARTRGPEHRPVVYNSWFATTFDVRVEHQLRLAEAAAEVGAEVFVVDDGWFRGRTTDRAALGDWEVDTDRIPGGLGPLADGVKALGMRFGLWVEPEAVSPDSDLYRAHPEWAHHVAGRPLETLRHQYMLNLGLPEVEEWVLGTLRRLLTDTDITYLKWDMNRSIADGGRTAPGGDDWSWRHTQAYYRVLDMLRAEFPQVTVEGCAGGGGRIDHAVLARTDVVWPSDETGPRDRLSIQHGFLGVLPAWTMSSWVTDLPDLLDQESAPASLEFRFVVAMAGVLGIGSDLLAWDDATRKRAASFVDLYRSIRHVVHTGRTRRHGDPADAACAVQYTGADAVVVLAWRRADADLALYLRDLEPDARYRVRGSDEVRSGAELASDGLPVGWTWQDCDVLVLDRV</sequence>
<feature type="binding site" evidence="7">
    <location>
        <begin position="357"/>
        <end position="358"/>
    </location>
    <ligand>
        <name>substrate</name>
    </ligand>
</feature>
<evidence type="ECO:0000256" key="5">
    <source>
        <dbReference type="PIRNR" id="PIRNR005536"/>
    </source>
</evidence>
<dbReference type="PIRSF" id="PIRSF005536">
    <property type="entry name" value="Agal"/>
    <property type="match status" value="1"/>
</dbReference>
<dbReference type="SUPFAM" id="SSF51445">
    <property type="entry name" value="(Trans)glycosidases"/>
    <property type="match status" value="1"/>
</dbReference>
<evidence type="ECO:0000256" key="1">
    <source>
        <dbReference type="ARBA" id="ARBA00001255"/>
    </source>
</evidence>
<accession>A0A7W3JAU6</accession>
<dbReference type="InterPro" id="IPR038417">
    <property type="entry name" value="Alpga-gal_N_sf"/>
</dbReference>
<dbReference type="RefSeq" id="WP_182618269.1">
    <property type="nucleotide sequence ID" value="NZ_BAAATF010000011.1"/>
</dbReference>
<feature type="binding site" evidence="7">
    <location>
        <position position="166"/>
    </location>
    <ligand>
        <name>substrate</name>
    </ligand>
</feature>
<dbReference type="Gene3D" id="2.60.40.1180">
    <property type="entry name" value="Golgi alpha-mannosidase II"/>
    <property type="match status" value="1"/>
</dbReference>
<keyword evidence="4 5" id="KW-0326">Glycosidase</keyword>
<dbReference type="InterPro" id="IPR002252">
    <property type="entry name" value="Glyco_hydro_36"/>
</dbReference>
<feature type="binding site" evidence="7">
    <location>
        <position position="434"/>
    </location>
    <ligand>
        <name>substrate</name>
    </ligand>
</feature>
<evidence type="ECO:0000256" key="3">
    <source>
        <dbReference type="ARBA" id="ARBA00022801"/>
    </source>
</evidence>
<protein>
    <recommendedName>
        <fullName evidence="2 5">Alpha-galactosidase</fullName>
        <ecNumber evidence="2 5">3.2.1.22</ecNumber>
    </recommendedName>
</protein>
<feature type="active site" description="Proton donor" evidence="6">
    <location>
        <position position="536"/>
    </location>
</feature>
<feature type="binding site" evidence="7">
    <location>
        <begin position="467"/>
        <end position="471"/>
    </location>
    <ligand>
        <name>substrate</name>
    </ligand>
</feature>
<comment type="similarity">
    <text evidence="5">Belongs to the glycosyl hydrolase.</text>
</comment>
<evidence type="ECO:0000256" key="2">
    <source>
        <dbReference type="ARBA" id="ARBA00012755"/>
    </source>
</evidence>
<comment type="catalytic activity">
    <reaction evidence="1 5">
        <text>Hydrolysis of terminal, non-reducing alpha-D-galactose residues in alpha-D-galactosides, including galactose oligosaccharides, galactomannans and galactolipids.</text>
        <dbReference type="EC" id="3.2.1.22"/>
    </reaction>
</comment>
<gene>
    <name evidence="10" type="ORF">FHX71_003367</name>
</gene>
<evidence type="ECO:0000256" key="7">
    <source>
        <dbReference type="PIRSR" id="PIRSR005536-2"/>
    </source>
</evidence>
<comment type="caution">
    <text evidence="10">The sequence shown here is derived from an EMBL/GenBank/DDBJ whole genome shotgun (WGS) entry which is preliminary data.</text>
</comment>
<dbReference type="GO" id="GO:0016052">
    <property type="term" value="P:carbohydrate catabolic process"/>
    <property type="evidence" value="ECO:0007669"/>
    <property type="project" value="InterPro"/>
</dbReference>
<keyword evidence="3 5" id="KW-0378">Hydrolase</keyword>
<dbReference type="GO" id="GO:0004557">
    <property type="term" value="F:alpha-galactosidase activity"/>
    <property type="evidence" value="ECO:0007669"/>
    <property type="project" value="UniProtKB-UniRule"/>
</dbReference>
<dbReference type="Pfam" id="PF16874">
    <property type="entry name" value="Glyco_hydro_36C"/>
    <property type="match status" value="1"/>
</dbReference>
<dbReference type="InterPro" id="IPR031704">
    <property type="entry name" value="Glyco_hydro_36_N"/>
</dbReference>
<dbReference type="Gene3D" id="3.20.20.70">
    <property type="entry name" value="Aldolase class I"/>
    <property type="match status" value="1"/>
</dbReference>
<dbReference type="InterPro" id="IPR013785">
    <property type="entry name" value="Aldolase_TIM"/>
</dbReference>
<dbReference type="EC" id="3.2.1.22" evidence="2 5"/>
<dbReference type="PANTHER" id="PTHR43053:SF3">
    <property type="entry name" value="ALPHA-GALACTOSIDASE C-RELATED"/>
    <property type="match status" value="1"/>
</dbReference>
<dbReference type="Proteomes" id="UP000540568">
    <property type="component" value="Unassembled WGS sequence"/>
</dbReference>
<dbReference type="PRINTS" id="PR00743">
    <property type="entry name" value="GLHYDRLASE36"/>
</dbReference>
<evidence type="ECO:0000256" key="4">
    <source>
        <dbReference type="ARBA" id="ARBA00023295"/>
    </source>
</evidence>